<feature type="chain" id="PRO_5021836180" description="EF-hand domain-containing protein" evidence="2">
    <location>
        <begin position="20"/>
        <end position="338"/>
    </location>
</feature>
<sequence>MRWIAIAFGISLSISLFHCVPVDKNPFGKKTNKSQDFEIEDITNLSKLEQSNLGVLKYKLNRALLELIETKHKHPDVVQKIHLSSTLAKILKIDNESDIDIDVALRRIKERLDEIDKEEVEIFNEVEISKVLDRWEDHVNDTATEREKAKREFEAKKMVHHKQEKFHGPGSQALEKDVWKNEDEMPEDNYSPRNFFLIHDLNSDGVWDSEEISAVLNSEFDQLDEDRPERAEEYRIQMRQSLMKLVDKNQDGVIDYGEHMDYINSSKAVIDNGWEPDDDEDEDLDDFGPIPDDKELDKIAAKIRHFERTDPDSKLIEQLKDRFVHLKREIELNRSRHP</sequence>
<dbReference type="SUPFAM" id="SSF47473">
    <property type="entry name" value="EF-hand"/>
    <property type="match status" value="1"/>
</dbReference>
<dbReference type="AlphaFoldDB" id="A0A564XWX0"/>
<keyword evidence="1 2" id="KW-0732">Signal</keyword>
<feature type="domain" description="EF-hand" evidence="3">
    <location>
        <begin position="234"/>
        <end position="269"/>
    </location>
</feature>
<dbReference type="PANTHER" id="PTHR19237">
    <property type="entry name" value="NUCLEOBINDIN"/>
    <property type="match status" value="1"/>
</dbReference>
<dbReference type="PROSITE" id="PS50222">
    <property type="entry name" value="EF_HAND_2"/>
    <property type="match status" value="1"/>
</dbReference>
<dbReference type="GO" id="GO:0005793">
    <property type="term" value="C:endoplasmic reticulum-Golgi intermediate compartment"/>
    <property type="evidence" value="ECO:0007669"/>
    <property type="project" value="TreeGrafter"/>
</dbReference>
<dbReference type="GO" id="GO:0070062">
    <property type="term" value="C:extracellular exosome"/>
    <property type="evidence" value="ECO:0007669"/>
    <property type="project" value="TreeGrafter"/>
</dbReference>
<dbReference type="EMBL" id="CABIJS010000011">
    <property type="protein sequence ID" value="VUZ39259.1"/>
    <property type="molecule type" value="Genomic_DNA"/>
</dbReference>
<proteinExistence type="predicted"/>
<evidence type="ECO:0000256" key="2">
    <source>
        <dbReference type="SAM" id="SignalP"/>
    </source>
</evidence>
<dbReference type="GO" id="GO:0005509">
    <property type="term" value="F:calcium ion binding"/>
    <property type="evidence" value="ECO:0007669"/>
    <property type="project" value="InterPro"/>
</dbReference>
<accession>A0A564XWX0</accession>
<dbReference type="Gene3D" id="1.10.238.10">
    <property type="entry name" value="EF-hand"/>
    <property type="match status" value="1"/>
</dbReference>
<evidence type="ECO:0000313" key="4">
    <source>
        <dbReference type="EMBL" id="VUZ39259.1"/>
    </source>
</evidence>
<keyword evidence="5" id="KW-1185">Reference proteome</keyword>
<evidence type="ECO:0000313" key="5">
    <source>
        <dbReference type="Proteomes" id="UP000321570"/>
    </source>
</evidence>
<gene>
    <name evidence="4" type="ORF">WMSIL1_LOCUS447</name>
</gene>
<evidence type="ECO:0000259" key="3">
    <source>
        <dbReference type="PROSITE" id="PS50222"/>
    </source>
</evidence>
<feature type="signal peptide" evidence="2">
    <location>
        <begin position="1"/>
        <end position="19"/>
    </location>
</feature>
<name>A0A564XWX0_HYMDI</name>
<protein>
    <recommendedName>
        <fullName evidence="3">EF-hand domain-containing protein</fullName>
    </recommendedName>
</protein>
<dbReference type="InterPro" id="IPR002048">
    <property type="entry name" value="EF_hand_dom"/>
</dbReference>
<dbReference type="Proteomes" id="UP000321570">
    <property type="component" value="Unassembled WGS sequence"/>
</dbReference>
<dbReference type="InterPro" id="IPR040250">
    <property type="entry name" value="Nucleobindin"/>
</dbReference>
<dbReference type="InterPro" id="IPR011992">
    <property type="entry name" value="EF-hand-dom_pair"/>
</dbReference>
<organism evidence="4 5">
    <name type="scientific">Hymenolepis diminuta</name>
    <name type="common">Rat tapeworm</name>
    <dbReference type="NCBI Taxonomy" id="6216"/>
    <lineage>
        <taxon>Eukaryota</taxon>
        <taxon>Metazoa</taxon>
        <taxon>Spiralia</taxon>
        <taxon>Lophotrochozoa</taxon>
        <taxon>Platyhelminthes</taxon>
        <taxon>Cestoda</taxon>
        <taxon>Eucestoda</taxon>
        <taxon>Cyclophyllidea</taxon>
        <taxon>Hymenolepididae</taxon>
        <taxon>Hymenolepis</taxon>
    </lineage>
</organism>
<evidence type="ECO:0000256" key="1">
    <source>
        <dbReference type="ARBA" id="ARBA00022729"/>
    </source>
</evidence>
<reference evidence="4 5" key="1">
    <citation type="submission" date="2019-07" db="EMBL/GenBank/DDBJ databases">
        <authorList>
            <person name="Jastrzebski P J."/>
            <person name="Paukszto L."/>
            <person name="Jastrzebski P J."/>
        </authorList>
    </citation>
    <scope>NUCLEOTIDE SEQUENCE [LARGE SCALE GENOMIC DNA]</scope>
    <source>
        <strain evidence="4 5">WMS-il1</strain>
    </source>
</reference>
<dbReference type="PANTHER" id="PTHR19237:SF20">
    <property type="entry name" value="NUCLEOBINDIN 1"/>
    <property type="match status" value="1"/>
</dbReference>